<proteinExistence type="predicted"/>
<reference evidence="2" key="1">
    <citation type="submission" date="2018-05" db="EMBL/GenBank/DDBJ databases">
        <title>Whole genome of Theropithecus gelada.</title>
        <authorList>
            <person name="Chiou K.L."/>
            <person name="Snyder-Mackler N."/>
        </authorList>
    </citation>
    <scope>NUCLEOTIDE SEQUENCE [LARGE SCALE GENOMIC DNA]</scope>
</reference>
<dbReference type="AlphaFoldDB" id="A0A8D2ETA2"/>
<organism evidence="2 3">
    <name type="scientific">Theropithecus gelada</name>
    <name type="common">Gelada baboon</name>
    <dbReference type="NCBI Taxonomy" id="9565"/>
    <lineage>
        <taxon>Eukaryota</taxon>
        <taxon>Metazoa</taxon>
        <taxon>Chordata</taxon>
        <taxon>Craniata</taxon>
        <taxon>Vertebrata</taxon>
        <taxon>Euteleostomi</taxon>
        <taxon>Mammalia</taxon>
        <taxon>Eutheria</taxon>
        <taxon>Euarchontoglires</taxon>
        <taxon>Primates</taxon>
        <taxon>Haplorrhini</taxon>
        <taxon>Catarrhini</taxon>
        <taxon>Cercopithecidae</taxon>
        <taxon>Cercopithecinae</taxon>
        <taxon>Theropithecus</taxon>
    </lineage>
</organism>
<accession>A0A8D2ETA2</accession>
<evidence type="ECO:0000313" key="2">
    <source>
        <dbReference type="Ensembl" id="ENSTGEP00000013464.1"/>
    </source>
</evidence>
<name>A0A8D2ETA2_THEGE</name>
<reference evidence="2" key="3">
    <citation type="submission" date="2025-09" db="UniProtKB">
        <authorList>
            <consortium name="Ensembl"/>
        </authorList>
    </citation>
    <scope>IDENTIFICATION</scope>
</reference>
<dbReference type="Proteomes" id="UP000694411">
    <property type="component" value="Chromosome 1"/>
</dbReference>
<evidence type="ECO:0000313" key="3">
    <source>
        <dbReference type="Proteomes" id="UP000694411"/>
    </source>
</evidence>
<evidence type="ECO:0000256" key="1">
    <source>
        <dbReference type="SAM" id="MobiDB-lite"/>
    </source>
</evidence>
<protein>
    <submittedName>
        <fullName evidence="2">Uncharacterized protein</fullName>
    </submittedName>
</protein>
<dbReference type="Ensembl" id="ENSTGET00000016173.1">
    <property type="protein sequence ID" value="ENSTGEP00000013464.1"/>
    <property type="gene ID" value="ENSTGEG00000010947.1"/>
</dbReference>
<keyword evidence="3" id="KW-1185">Reference proteome</keyword>
<reference evidence="2" key="2">
    <citation type="submission" date="2025-08" db="UniProtKB">
        <authorList>
            <consortium name="Ensembl"/>
        </authorList>
    </citation>
    <scope>IDENTIFICATION</scope>
</reference>
<feature type="region of interest" description="Disordered" evidence="1">
    <location>
        <begin position="1"/>
        <end position="91"/>
    </location>
</feature>
<sequence length="136" mass="13897">MTGVALESKVSGGLTRPVLAEGGGPESLREAATTGRLAPCARAPLTSHPAPPAPVFTVGNGSGPGFALHGRWQRGTPARERRLSRQGLPGSGRLPLLRRRAGLWEALSSFAARTWPPAGLGWVGEGGLPAGVGGYS</sequence>